<keyword evidence="3" id="KW-1185">Reference proteome</keyword>
<reference evidence="2 3" key="1">
    <citation type="submission" date="2017-07" db="EMBL/GenBank/DDBJ databases">
        <authorList>
            <person name="Talla V."/>
            <person name="Backstrom N."/>
        </authorList>
    </citation>
    <scope>NUCLEOTIDE SEQUENCE [LARGE SCALE GENOMIC DNA]</scope>
</reference>
<protein>
    <recommendedName>
        <fullName evidence="4">Protein POLR1D</fullName>
    </recommendedName>
</protein>
<dbReference type="AlphaFoldDB" id="A0A5E4R950"/>
<gene>
    <name evidence="2" type="ORF">LSINAPIS_LOCUS15234</name>
</gene>
<organism evidence="2 3">
    <name type="scientific">Leptidea sinapis</name>
    <dbReference type="NCBI Taxonomy" id="189913"/>
    <lineage>
        <taxon>Eukaryota</taxon>
        <taxon>Metazoa</taxon>
        <taxon>Ecdysozoa</taxon>
        <taxon>Arthropoda</taxon>
        <taxon>Hexapoda</taxon>
        <taxon>Insecta</taxon>
        <taxon>Pterygota</taxon>
        <taxon>Neoptera</taxon>
        <taxon>Endopterygota</taxon>
        <taxon>Lepidoptera</taxon>
        <taxon>Glossata</taxon>
        <taxon>Ditrysia</taxon>
        <taxon>Papilionoidea</taxon>
        <taxon>Pieridae</taxon>
        <taxon>Dismorphiinae</taxon>
        <taxon>Leptidea</taxon>
    </lineage>
</organism>
<evidence type="ECO:0000256" key="1">
    <source>
        <dbReference type="SAM" id="MobiDB-lite"/>
    </source>
</evidence>
<name>A0A5E4R950_9NEOP</name>
<dbReference type="EMBL" id="FZQP02007014">
    <property type="protein sequence ID" value="VVD05763.1"/>
    <property type="molecule type" value="Genomic_DNA"/>
</dbReference>
<evidence type="ECO:0008006" key="4">
    <source>
        <dbReference type="Google" id="ProtNLM"/>
    </source>
</evidence>
<dbReference type="Proteomes" id="UP000324832">
    <property type="component" value="Unassembled WGS sequence"/>
</dbReference>
<accession>A0A5E4R950</accession>
<feature type="compositionally biased region" description="Basic and acidic residues" evidence="1">
    <location>
        <begin position="88"/>
        <end position="100"/>
    </location>
</feature>
<evidence type="ECO:0000313" key="2">
    <source>
        <dbReference type="EMBL" id="VVD05763.1"/>
    </source>
</evidence>
<feature type="region of interest" description="Disordered" evidence="1">
    <location>
        <begin position="70"/>
        <end position="107"/>
    </location>
</feature>
<proteinExistence type="predicted"/>
<dbReference type="PANTHER" id="PTHR34769">
    <property type="entry name" value="RCG42593, ISOFORM CRA_A"/>
    <property type="match status" value="1"/>
</dbReference>
<dbReference type="PANTHER" id="PTHR34769:SF1">
    <property type="entry name" value="RNA POLYMERASE I AND III SUBUNIT D"/>
    <property type="match status" value="1"/>
</dbReference>
<evidence type="ECO:0000313" key="3">
    <source>
        <dbReference type="Proteomes" id="UP000324832"/>
    </source>
</evidence>
<sequence>MTDTQDVAAISDKKELDDEALEKLAVEELMREAVQGAARAELVGPSGWVKTPQQKTNKRFLVNTIRHAVNSNNYYSTKNSHKPSNKSSKNERKPEPTIKKDRPKRRH</sequence>
<dbReference type="InterPro" id="IPR038948">
    <property type="entry name" value="POLR1D-like"/>
</dbReference>